<accession>A0A8S5UM11</accession>
<organism evidence="1">
    <name type="scientific">Myoviridae sp. ctCo31</name>
    <dbReference type="NCBI Taxonomy" id="2825053"/>
    <lineage>
        <taxon>Viruses</taxon>
        <taxon>Duplodnaviria</taxon>
        <taxon>Heunggongvirae</taxon>
        <taxon>Uroviricota</taxon>
        <taxon>Caudoviricetes</taxon>
    </lineage>
</organism>
<sequence length="39" mass="4474">MNSLNGLIHLEIGLVINGINLKKAWHSFSKIILKNHLMY</sequence>
<name>A0A8S5UM11_9CAUD</name>
<proteinExistence type="predicted"/>
<reference evidence="1" key="1">
    <citation type="journal article" date="2021" name="Proc. Natl. Acad. Sci. U.S.A.">
        <title>A Catalog of Tens of Thousands of Viruses from Human Metagenomes Reveals Hidden Associations with Chronic Diseases.</title>
        <authorList>
            <person name="Tisza M.J."/>
            <person name="Buck C.B."/>
        </authorList>
    </citation>
    <scope>NUCLEOTIDE SEQUENCE</scope>
    <source>
        <strain evidence="1">CtCo31</strain>
    </source>
</reference>
<evidence type="ECO:0000313" key="1">
    <source>
        <dbReference type="EMBL" id="DAF95511.1"/>
    </source>
</evidence>
<dbReference type="EMBL" id="BK016109">
    <property type="protein sequence ID" value="DAF95511.1"/>
    <property type="molecule type" value="Genomic_DNA"/>
</dbReference>
<protein>
    <submittedName>
        <fullName evidence="1">Uncharacterized protein</fullName>
    </submittedName>
</protein>